<organism evidence="2 3">
    <name type="scientific">Sphaerobolus stellatus (strain SS14)</name>
    <dbReference type="NCBI Taxonomy" id="990650"/>
    <lineage>
        <taxon>Eukaryota</taxon>
        <taxon>Fungi</taxon>
        <taxon>Dikarya</taxon>
        <taxon>Basidiomycota</taxon>
        <taxon>Agaricomycotina</taxon>
        <taxon>Agaricomycetes</taxon>
        <taxon>Phallomycetidae</taxon>
        <taxon>Geastrales</taxon>
        <taxon>Sphaerobolaceae</taxon>
        <taxon>Sphaerobolus</taxon>
    </lineage>
</organism>
<dbReference type="SUPFAM" id="SSF50630">
    <property type="entry name" value="Acid proteases"/>
    <property type="match status" value="1"/>
</dbReference>
<accession>A0A0C9UF20</accession>
<protein>
    <submittedName>
        <fullName evidence="2">Uncharacterized protein</fullName>
    </submittedName>
</protein>
<gene>
    <name evidence="2" type="ORF">M422DRAFT_172031</name>
</gene>
<dbReference type="OrthoDB" id="1750432at2759"/>
<evidence type="ECO:0000256" key="1">
    <source>
        <dbReference type="SAM" id="MobiDB-lite"/>
    </source>
</evidence>
<feature type="compositionally biased region" description="Polar residues" evidence="1">
    <location>
        <begin position="10"/>
        <end position="36"/>
    </location>
</feature>
<dbReference type="HOGENOM" id="CLU_047281_0_0_1"/>
<evidence type="ECO:0000313" key="2">
    <source>
        <dbReference type="EMBL" id="KIJ41618.1"/>
    </source>
</evidence>
<feature type="region of interest" description="Disordered" evidence="1">
    <location>
        <begin position="1"/>
        <end position="40"/>
    </location>
</feature>
<dbReference type="Pfam" id="PF08284">
    <property type="entry name" value="RVP_2"/>
    <property type="match status" value="1"/>
</dbReference>
<name>A0A0C9UF20_SPHS4</name>
<proteinExistence type="predicted"/>
<reference evidence="2 3" key="1">
    <citation type="submission" date="2014-06" db="EMBL/GenBank/DDBJ databases">
        <title>Evolutionary Origins and Diversification of the Mycorrhizal Mutualists.</title>
        <authorList>
            <consortium name="DOE Joint Genome Institute"/>
            <consortium name="Mycorrhizal Genomics Consortium"/>
            <person name="Kohler A."/>
            <person name="Kuo A."/>
            <person name="Nagy L.G."/>
            <person name="Floudas D."/>
            <person name="Copeland A."/>
            <person name="Barry K.W."/>
            <person name="Cichocki N."/>
            <person name="Veneault-Fourrey C."/>
            <person name="LaButti K."/>
            <person name="Lindquist E.A."/>
            <person name="Lipzen A."/>
            <person name="Lundell T."/>
            <person name="Morin E."/>
            <person name="Murat C."/>
            <person name="Riley R."/>
            <person name="Ohm R."/>
            <person name="Sun H."/>
            <person name="Tunlid A."/>
            <person name="Henrissat B."/>
            <person name="Grigoriev I.V."/>
            <person name="Hibbett D.S."/>
            <person name="Martin F."/>
        </authorList>
    </citation>
    <scope>NUCLEOTIDE SEQUENCE [LARGE SCALE GENOMIC DNA]</scope>
    <source>
        <strain evidence="2 3">SS14</strain>
    </source>
</reference>
<keyword evidence="3" id="KW-1185">Reference proteome</keyword>
<dbReference type="AlphaFoldDB" id="A0A0C9UF20"/>
<sequence>MQLYPVAIKPSTTQKTKAHTNGPTETKIEQNNSQPKDPTRHVPKAIIIITKINGNPARALVDSGSLSDFMLTTLVDQLKIQTIPLAKPQPCEMAASSSRTLIQCNTSVDFSYQDIQEKRTFDIMNLENYDLILGTPFLFQHGIMLGFNPIHIAIGSKDAQPIRGPKVSVLGSMASQIIADGLTEIRAMLREEASDLCKSAEDTPLPSLRDINHRIEIIDENLNYKWQPSRCPEAHLWQKKRDTYLATGRW</sequence>
<dbReference type="EMBL" id="KN837135">
    <property type="protein sequence ID" value="KIJ41618.1"/>
    <property type="molecule type" value="Genomic_DNA"/>
</dbReference>
<evidence type="ECO:0000313" key="3">
    <source>
        <dbReference type="Proteomes" id="UP000054279"/>
    </source>
</evidence>
<dbReference type="InterPro" id="IPR021109">
    <property type="entry name" value="Peptidase_aspartic_dom_sf"/>
</dbReference>
<dbReference type="Proteomes" id="UP000054279">
    <property type="component" value="Unassembled WGS sequence"/>
</dbReference>
<dbReference type="CDD" id="cd00303">
    <property type="entry name" value="retropepsin_like"/>
    <property type="match status" value="1"/>
</dbReference>
<dbReference type="Gene3D" id="2.40.70.10">
    <property type="entry name" value="Acid Proteases"/>
    <property type="match status" value="1"/>
</dbReference>